<proteinExistence type="predicted"/>
<evidence type="ECO:0000313" key="3">
    <source>
        <dbReference type="Proteomes" id="UP000076738"/>
    </source>
</evidence>
<dbReference type="PANTHER" id="PTHR38887:SF1">
    <property type="entry name" value="RAS MODIFICATION PROTEIN ERF4"/>
    <property type="match status" value="1"/>
</dbReference>
<evidence type="ECO:0000313" key="2">
    <source>
        <dbReference type="EMBL" id="KZP01795.1"/>
    </source>
</evidence>
<dbReference type="PANTHER" id="PTHR38887">
    <property type="entry name" value="CHROMOSOME 21, WHOLE GENOME SHOTGUN SEQUENCE"/>
    <property type="match status" value="1"/>
</dbReference>
<organism evidence="2 3">
    <name type="scientific">Calocera viscosa (strain TUFC12733)</name>
    <dbReference type="NCBI Taxonomy" id="1330018"/>
    <lineage>
        <taxon>Eukaryota</taxon>
        <taxon>Fungi</taxon>
        <taxon>Dikarya</taxon>
        <taxon>Basidiomycota</taxon>
        <taxon>Agaricomycotina</taxon>
        <taxon>Dacrymycetes</taxon>
        <taxon>Dacrymycetales</taxon>
        <taxon>Dacrymycetaceae</taxon>
        <taxon>Calocera</taxon>
    </lineage>
</organism>
<feature type="region of interest" description="Disordered" evidence="1">
    <location>
        <begin position="22"/>
        <end position="83"/>
    </location>
</feature>
<dbReference type="STRING" id="1330018.A0A167SD03"/>
<feature type="compositionally biased region" description="Basic and acidic residues" evidence="1">
    <location>
        <begin position="547"/>
        <end position="557"/>
    </location>
</feature>
<dbReference type="Proteomes" id="UP000076738">
    <property type="component" value="Unassembled WGS sequence"/>
</dbReference>
<dbReference type="InterPro" id="IPR053221">
    <property type="entry name" value="Burnettramic_acid_biosynth"/>
</dbReference>
<dbReference type="AlphaFoldDB" id="A0A167SD03"/>
<feature type="compositionally biased region" description="Acidic residues" evidence="1">
    <location>
        <begin position="518"/>
        <end position="546"/>
    </location>
</feature>
<gene>
    <name evidence="2" type="ORF">CALVIDRAFT_594474</name>
</gene>
<reference evidence="2 3" key="1">
    <citation type="journal article" date="2016" name="Mol. Biol. Evol.">
        <title>Comparative Genomics of Early-Diverging Mushroom-Forming Fungi Provides Insights into the Origins of Lignocellulose Decay Capabilities.</title>
        <authorList>
            <person name="Nagy L.G."/>
            <person name="Riley R."/>
            <person name="Tritt A."/>
            <person name="Adam C."/>
            <person name="Daum C."/>
            <person name="Floudas D."/>
            <person name="Sun H."/>
            <person name="Yadav J.S."/>
            <person name="Pangilinan J."/>
            <person name="Larsson K.H."/>
            <person name="Matsuura K."/>
            <person name="Barry K."/>
            <person name="Labutti K."/>
            <person name="Kuo R."/>
            <person name="Ohm R.A."/>
            <person name="Bhattacharya S.S."/>
            <person name="Shirouzu T."/>
            <person name="Yoshinaga Y."/>
            <person name="Martin F.M."/>
            <person name="Grigoriev I.V."/>
            <person name="Hibbett D.S."/>
        </authorList>
    </citation>
    <scope>NUCLEOTIDE SEQUENCE [LARGE SCALE GENOMIC DNA]</scope>
    <source>
        <strain evidence="2 3">TUFC12733</strain>
    </source>
</reference>
<feature type="region of interest" description="Disordered" evidence="1">
    <location>
        <begin position="351"/>
        <end position="409"/>
    </location>
</feature>
<evidence type="ECO:0000256" key="1">
    <source>
        <dbReference type="SAM" id="MobiDB-lite"/>
    </source>
</evidence>
<protein>
    <submittedName>
        <fullName evidence="2">Uncharacterized protein</fullName>
    </submittedName>
</protein>
<keyword evidence="3" id="KW-1185">Reference proteome</keyword>
<accession>A0A167SD03</accession>
<dbReference type="OrthoDB" id="3068835at2759"/>
<dbReference type="EMBL" id="KV417266">
    <property type="protein sequence ID" value="KZP01795.1"/>
    <property type="molecule type" value="Genomic_DNA"/>
</dbReference>
<feature type="region of interest" description="Disordered" evidence="1">
    <location>
        <begin position="518"/>
        <end position="566"/>
    </location>
</feature>
<sequence>MEKQAQTSYMPPVYAYSGINSESKAQEARSLPQLKTEGAAYGSQSKSDEAGYPPSYASDPAEAGIDPRDIQQPASPTPKYTEEDAAALWPNLPPRPAHEGQKLPLPVAVPQLTGNYDSGFVRAYCPQLLAADVGAQEWIDFCDGLNMAIVASPPLRVVDQVGLIIGFAPNEWASIAGMAMQAVAQTGMAVLSKRLTDRYLRRANREYFEARGLRVRLCRTAAMRALVGKDEAVASPHRSVRIARSIGRPIENLMLKYPIIPGTGKLFERMHKPLAPVDAHSELSVTERRLKDLQGFICPLEFDVLPEPTKPEDLVGKMNDLAVRMDKNAALNRENRAVRTRRLLEIRKGIARAPSSSSGSSALVQPGYVSPPAPDGQQPLVASPGPYGLQRYTSPAASEYGPPSYSPKAHKKALKESLIAEARARKAELRTQRRGTPFSLFGTTKERQEVNDEAKYVKAELKARRDVILGKEPRAWSLQDDVKRVDRLEYNMTMQLLWIVVLNAEQDAAIEGKETVDNAEDVEYVPEEEFEEQVEREEEEEEEELALEVHEEERAEGETAVEGSAH</sequence>
<name>A0A167SD03_CALVF</name>